<evidence type="ECO:0000256" key="6">
    <source>
        <dbReference type="ARBA" id="ARBA00022989"/>
    </source>
</evidence>
<dbReference type="InterPro" id="IPR046342">
    <property type="entry name" value="CBS_dom_sf"/>
</dbReference>
<dbReference type="InterPro" id="IPR036318">
    <property type="entry name" value="FAD-bd_PCMH-like_sf"/>
</dbReference>
<dbReference type="GO" id="GO:0005886">
    <property type="term" value="C:plasma membrane"/>
    <property type="evidence" value="ECO:0007669"/>
    <property type="project" value="UniProtKB-SubCell"/>
</dbReference>
<dbReference type="Gene3D" id="3.30.465.10">
    <property type="match status" value="1"/>
</dbReference>
<dbReference type="PANTHER" id="PTHR22777:SF32">
    <property type="entry name" value="UPF0053 INNER MEMBRANE PROTEIN YFJD"/>
    <property type="match status" value="1"/>
</dbReference>
<evidence type="ECO:0000259" key="12">
    <source>
        <dbReference type="PROSITE" id="PS51371"/>
    </source>
</evidence>
<comment type="similarity">
    <text evidence="2">Belongs to the UPF0053 family.</text>
</comment>
<accession>Q6SES9</accession>
<keyword evidence="7 9" id="KW-0129">CBS domain</keyword>
<feature type="domain" description="CNNM transmembrane" evidence="13">
    <location>
        <begin position="2"/>
        <end position="196"/>
    </location>
</feature>
<name>Q6SES9_9BACT</name>
<gene>
    <name evidence="14" type="ORF">MBMO_EBAC750-10A10.19</name>
</gene>
<proteinExistence type="inferred from homology"/>
<dbReference type="PANTHER" id="PTHR22777">
    <property type="entry name" value="HEMOLYSIN-RELATED"/>
    <property type="match status" value="1"/>
</dbReference>
<evidence type="ECO:0000256" key="11">
    <source>
        <dbReference type="SAM" id="Phobius"/>
    </source>
</evidence>
<dbReference type="SUPFAM" id="SSF56176">
    <property type="entry name" value="FAD-binding/transporter-associated domain-like"/>
    <property type="match status" value="1"/>
</dbReference>
<protein>
    <submittedName>
        <fullName evidence="14">CBS domain protein</fullName>
    </submittedName>
</protein>
<evidence type="ECO:0000256" key="5">
    <source>
        <dbReference type="ARBA" id="ARBA00022737"/>
    </source>
</evidence>
<evidence type="ECO:0000313" key="14">
    <source>
        <dbReference type="EMBL" id="AAR38493.1"/>
    </source>
</evidence>
<dbReference type="InterPro" id="IPR002550">
    <property type="entry name" value="CNNM"/>
</dbReference>
<dbReference type="PROSITE" id="PS51846">
    <property type="entry name" value="CNNM"/>
    <property type="match status" value="1"/>
</dbReference>
<dbReference type="Gene3D" id="3.10.580.10">
    <property type="entry name" value="CBS-domain"/>
    <property type="match status" value="1"/>
</dbReference>
<evidence type="ECO:0000256" key="9">
    <source>
        <dbReference type="PROSITE-ProRule" id="PRU00703"/>
    </source>
</evidence>
<keyword evidence="8 10" id="KW-0472">Membrane</keyword>
<reference evidence="14" key="2">
    <citation type="submission" date="2003-12" db="EMBL/GenBank/DDBJ databases">
        <title>Monterey Bay Coastal Ocean Microbial Observatory environmental clone sequencing.</title>
        <authorList>
            <person name="DeLong E.F."/>
        </authorList>
    </citation>
    <scope>NUCLEOTIDE SEQUENCE</scope>
</reference>
<feature type="transmembrane region" description="Helical" evidence="11">
    <location>
        <begin position="6"/>
        <end position="25"/>
    </location>
</feature>
<evidence type="ECO:0000259" key="13">
    <source>
        <dbReference type="PROSITE" id="PS51846"/>
    </source>
</evidence>
<dbReference type="InterPro" id="IPR000644">
    <property type="entry name" value="CBS_dom"/>
</dbReference>
<feature type="transmembrane region" description="Helical" evidence="11">
    <location>
        <begin position="92"/>
        <end position="112"/>
    </location>
</feature>
<evidence type="ECO:0000256" key="1">
    <source>
        <dbReference type="ARBA" id="ARBA00004651"/>
    </source>
</evidence>
<comment type="subcellular location">
    <subcellularLocation>
        <location evidence="1">Cell membrane</location>
        <topology evidence="1">Multi-pass membrane protein</topology>
    </subcellularLocation>
</comment>
<dbReference type="SMART" id="SM01091">
    <property type="entry name" value="CorC_HlyC"/>
    <property type="match status" value="1"/>
</dbReference>
<evidence type="ECO:0000256" key="7">
    <source>
        <dbReference type="ARBA" id="ARBA00023122"/>
    </source>
</evidence>
<dbReference type="InterPro" id="IPR005170">
    <property type="entry name" value="Transptr-assoc_dom"/>
</dbReference>
<dbReference type="Pfam" id="PF00571">
    <property type="entry name" value="CBS"/>
    <property type="match status" value="1"/>
</dbReference>
<evidence type="ECO:0000256" key="2">
    <source>
        <dbReference type="ARBA" id="ARBA00006337"/>
    </source>
</evidence>
<dbReference type="GO" id="GO:0050660">
    <property type="term" value="F:flavin adenine dinucleotide binding"/>
    <property type="evidence" value="ECO:0007669"/>
    <property type="project" value="InterPro"/>
</dbReference>
<keyword evidence="4 10" id="KW-0812">Transmembrane</keyword>
<evidence type="ECO:0000256" key="8">
    <source>
        <dbReference type="ARBA" id="ARBA00023136"/>
    </source>
</evidence>
<dbReference type="Pfam" id="PF01595">
    <property type="entry name" value="CNNM"/>
    <property type="match status" value="1"/>
</dbReference>
<dbReference type="CDD" id="cd04590">
    <property type="entry name" value="CBS_pair_CorC_HlyC_assoc"/>
    <property type="match status" value="1"/>
</dbReference>
<keyword evidence="6 10" id="KW-1133">Transmembrane helix</keyword>
<evidence type="ECO:0000256" key="4">
    <source>
        <dbReference type="ARBA" id="ARBA00022692"/>
    </source>
</evidence>
<keyword evidence="3" id="KW-1003">Cell membrane</keyword>
<evidence type="ECO:0000256" key="3">
    <source>
        <dbReference type="ARBA" id="ARBA00022475"/>
    </source>
</evidence>
<sequence length="415" mass="46861">MESLSTFWLSVLLFVLILASAFFSGTETSMMAMNRYRLKTLSAKNNLQAKRVEKLLRNVDYLIGAILLGNNFVNILAASIATILALKLWGEGSVIFASLALTLVILIFAETTPKTFAAKNPEKIALPASAIIELLIKLFRPVIWLISYISQTILKPFGLKHSSQDNLNSEELRMAVVDSKSIVSKNYQNMLLNIIDLEKVKVEDIMVPHNELVSVDINNEVELFDQLKRIQHTRLLVFEGSENNIIGTIHMRDVVNLYAKDEITMTAIKGLIREPYFIPEGTSLSMQLEHFKNHKRRLGLVVDEYGEVKGMAVLEDILEEIVGQFTSNQGETIEEINQQKDGSYLVDPRISIRELNKALKIKLPYDSAKTLNGLILENLQSFPQHNVSLKIEPLIIEIVQVSKQGIKLVRIDKIY</sequence>
<feature type="domain" description="CBS" evidence="12">
    <location>
        <begin position="271"/>
        <end position="327"/>
    </location>
</feature>
<dbReference type="AlphaFoldDB" id="Q6SES9"/>
<dbReference type="SUPFAM" id="SSF54631">
    <property type="entry name" value="CBS-domain pair"/>
    <property type="match status" value="1"/>
</dbReference>
<dbReference type="PROSITE" id="PS51371">
    <property type="entry name" value="CBS"/>
    <property type="match status" value="1"/>
</dbReference>
<keyword evidence="5" id="KW-0677">Repeat</keyword>
<dbReference type="Pfam" id="PF03471">
    <property type="entry name" value="CorC_HlyC"/>
    <property type="match status" value="1"/>
</dbReference>
<dbReference type="InterPro" id="IPR016169">
    <property type="entry name" value="FAD-bd_PCMH_sub2"/>
</dbReference>
<organism evidence="14">
    <name type="scientific">uncultured marine bacterium 583</name>
    <dbReference type="NCBI Taxonomy" id="257403"/>
    <lineage>
        <taxon>Bacteria</taxon>
        <taxon>environmental samples</taxon>
    </lineage>
</organism>
<feature type="transmembrane region" description="Helical" evidence="11">
    <location>
        <begin position="61"/>
        <end position="86"/>
    </location>
</feature>
<reference evidence="14" key="1">
    <citation type="submission" date="2003-11" db="EMBL/GenBank/DDBJ databases">
        <authorList>
            <person name="Heidelberg J.F."/>
            <person name="Eisen J.A."/>
            <person name="Nelson W.C."/>
            <person name="DeLong E.F."/>
        </authorList>
    </citation>
    <scope>NUCLEOTIDE SEQUENCE</scope>
</reference>
<evidence type="ECO:0000256" key="10">
    <source>
        <dbReference type="PROSITE-ProRule" id="PRU01193"/>
    </source>
</evidence>
<dbReference type="EMBL" id="AY458650">
    <property type="protein sequence ID" value="AAR38493.1"/>
    <property type="molecule type" value="Genomic_DNA"/>
</dbReference>
<dbReference type="InterPro" id="IPR044751">
    <property type="entry name" value="Ion_transp-like_CBS"/>
</dbReference>